<evidence type="ECO:0000256" key="1">
    <source>
        <dbReference type="SAM" id="MobiDB-lite"/>
    </source>
</evidence>
<dbReference type="EMBL" id="BMAO01019767">
    <property type="protein sequence ID" value="GFR32663.1"/>
    <property type="molecule type" value="Genomic_DNA"/>
</dbReference>
<accession>A0A8X6JNH6</accession>
<gene>
    <name evidence="2" type="ORF">TNCT_611831</name>
</gene>
<keyword evidence="3" id="KW-1185">Reference proteome</keyword>
<feature type="region of interest" description="Disordered" evidence="1">
    <location>
        <begin position="116"/>
        <end position="148"/>
    </location>
</feature>
<dbReference type="AlphaFoldDB" id="A0A8X6JNH6"/>
<feature type="compositionally biased region" description="Basic and acidic residues" evidence="1">
    <location>
        <begin position="134"/>
        <end position="148"/>
    </location>
</feature>
<comment type="caution">
    <text evidence="2">The sequence shown here is derived from an EMBL/GenBank/DDBJ whole genome shotgun (WGS) entry which is preliminary data.</text>
</comment>
<sequence length="200" mass="23438">MELNLTIYHIYMKNLGNLILDVITSPCTFSIALDGEIIAELRSLFHKRNCLVKDFKSALEDVRLDDLKVIIREDKYPSNGYERRFNVPMAPEVAEIQQTVTSVSNRKELFEVPHKKISSTGRSTRNTRRMSVRRVTENSKNRETRLETESESLLQKRLKLLNSTMYDLQIFEQERLLQELLKHSNSESHDVKLNAYDRFC</sequence>
<evidence type="ECO:0000313" key="3">
    <source>
        <dbReference type="Proteomes" id="UP000887116"/>
    </source>
</evidence>
<evidence type="ECO:0000313" key="2">
    <source>
        <dbReference type="EMBL" id="GFR32663.1"/>
    </source>
</evidence>
<proteinExistence type="predicted"/>
<dbReference type="OrthoDB" id="10051381at2759"/>
<dbReference type="Proteomes" id="UP000887116">
    <property type="component" value="Unassembled WGS sequence"/>
</dbReference>
<organism evidence="2 3">
    <name type="scientific">Trichonephila clavata</name>
    <name type="common">Joro spider</name>
    <name type="synonym">Nephila clavata</name>
    <dbReference type="NCBI Taxonomy" id="2740835"/>
    <lineage>
        <taxon>Eukaryota</taxon>
        <taxon>Metazoa</taxon>
        <taxon>Ecdysozoa</taxon>
        <taxon>Arthropoda</taxon>
        <taxon>Chelicerata</taxon>
        <taxon>Arachnida</taxon>
        <taxon>Araneae</taxon>
        <taxon>Araneomorphae</taxon>
        <taxon>Entelegynae</taxon>
        <taxon>Araneoidea</taxon>
        <taxon>Nephilidae</taxon>
        <taxon>Trichonephila</taxon>
    </lineage>
</organism>
<name>A0A8X6JNH6_TRICU</name>
<protein>
    <submittedName>
        <fullName evidence="2">Uncharacterized protein</fullName>
    </submittedName>
</protein>
<reference evidence="2" key="1">
    <citation type="submission" date="2020-07" db="EMBL/GenBank/DDBJ databases">
        <title>Multicomponent nature underlies the extraordinary mechanical properties of spider dragline silk.</title>
        <authorList>
            <person name="Kono N."/>
            <person name="Nakamura H."/>
            <person name="Mori M."/>
            <person name="Yoshida Y."/>
            <person name="Ohtoshi R."/>
            <person name="Malay A.D."/>
            <person name="Moran D.A.P."/>
            <person name="Tomita M."/>
            <person name="Numata K."/>
            <person name="Arakawa K."/>
        </authorList>
    </citation>
    <scope>NUCLEOTIDE SEQUENCE</scope>
</reference>